<evidence type="ECO:0000256" key="13">
    <source>
        <dbReference type="ARBA" id="ARBA00023237"/>
    </source>
</evidence>
<evidence type="ECO:0000259" key="18">
    <source>
        <dbReference type="Pfam" id="PF00593"/>
    </source>
</evidence>
<evidence type="ECO:0000256" key="10">
    <source>
        <dbReference type="ARBA" id="ARBA00023077"/>
    </source>
</evidence>
<evidence type="ECO:0000256" key="1">
    <source>
        <dbReference type="ARBA" id="ARBA00004571"/>
    </source>
</evidence>
<dbReference type="InterPro" id="IPR037066">
    <property type="entry name" value="Plug_dom_sf"/>
</dbReference>
<reference evidence="20" key="1">
    <citation type="journal article" date="2023" name="Microbiol Resour">
        <title>Genome Sequences of Rhodoplanes serenus and Two Thermotolerant Strains, Rhodoplanes tepidamans and 'Rhodoplanes cryptolactis,' Further Refine the Genus.</title>
        <authorList>
            <person name="Rayyan A.A."/>
            <person name="Kyndt J.A."/>
        </authorList>
    </citation>
    <scope>NUCLEOTIDE SEQUENCE</scope>
    <source>
        <strain evidence="20">DSM 9987</strain>
    </source>
</reference>
<proteinExistence type="inferred from homology"/>
<evidence type="ECO:0000256" key="17">
    <source>
        <dbReference type="SAM" id="SignalP"/>
    </source>
</evidence>
<dbReference type="PROSITE" id="PS52016">
    <property type="entry name" value="TONB_DEPENDENT_REC_3"/>
    <property type="match status" value="1"/>
</dbReference>
<evidence type="ECO:0000256" key="14">
    <source>
        <dbReference type="PROSITE-ProRule" id="PRU01360"/>
    </source>
</evidence>
<evidence type="ECO:0000313" key="21">
    <source>
        <dbReference type="Proteomes" id="UP001165652"/>
    </source>
</evidence>
<keyword evidence="5" id="KW-0410">Iron transport</keyword>
<evidence type="ECO:0000256" key="7">
    <source>
        <dbReference type="ARBA" id="ARBA00022729"/>
    </source>
</evidence>
<evidence type="ECO:0000259" key="19">
    <source>
        <dbReference type="Pfam" id="PF07715"/>
    </source>
</evidence>
<evidence type="ECO:0000256" key="8">
    <source>
        <dbReference type="ARBA" id="ARBA00023004"/>
    </source>
</evidence>
<dbReference type="InterPro" id="IPR039426">
    <property type="entry name" value="TonB-dep_rcpt-like"/>
</dbReference>
<keyword evidence="7 17" id="KW-0732">Signal</keyword>
<dbReference type="RefSeq" id="WP_272776577.1">
    <property type="nucleotide sequence ID" value="NZ_JAQQLI010000010.1"/>
</dbReference>
<dbReference type="CDD" id="cd01347">
    <property type="entry name" value="ligand_gated_channel"/>
    <property type="match status" value="1"/>
</dbReference>
<dbReference type="Gene3D" id="2.40.170.20">
    <property type="entry name" value="TonB-dependent receptor, beta-barrel domain"/>
    <property type="match status" value="1"/>
</dbReference>
<evidence type="ECO:0000256" key="3">
    <source>
        <dbReference type="ARBA" id="ARBA00022448"/>
    </source>
</evidence>
<protein>
    <submittedName>
        <fullName evidence="20">TonB-dependent siderophore receptor</fullName>
    </submittedName>
</protein>
<comment type="similarity">
    <text evidence="2 14 15">Belongs to the TonB-dependent receptor family.</text>
</comment>
<keyword evidence="21" id="KW-1185">Reference proteome</keyword>
<evidence type="ECO:0000256" key="5">
    <source>
        <dbReference type="ARBA" id="ARBA00022496"/>
    </source>
</evidence>
<gene>
    <name evidence="20" type="ORF">PQJ73_08550</name>
</gene>
<evidence type="ECO:0000256" key="16">
    <source>
        <dbReference type="SAM" id="MobiDB-lite"/>
    </source>
</evidence>
<evidence type="ECO:0000256" key="6">
    <source>
        <dbReference type="ARBA" id="ARBA00022692"/>
    </source>
</evidence>
<organism evidence="20 21">
    <name type="scientific">Rhodoplanes tepidamans</name>
    <name type="common">Rhodoplanes cryptolactis</name>
    <dbReference type="NCBI Taxonomy" id="200616"/>
    <lineage>
        <taxon>Bacteria</taxon>
        <taxon>Pseudomonadati</taxon>
        <taxon>Pseudomonadota</taxon>
        <taxon>Alphaproteobacteria</taxon>
        <taxon>Hyphomicrobiales</taxon>
        <taxon>Nitrobacteraceae</taxon>
        <taxon>Rhodoplanes</taxon>
    </lineage>
</organism>
<dbReference type="PANTHER" id="PTHR32552:SF68">
    <property type="entry name" value="FERRICHROME OUTER MEMBRANE TRANSPORTER_PHAGE RECEPTOR"/>
    <property type="match status" value="1"/>
</dbReference>
<evidence type="ECO:0000256" key="15">
    <source>
        <dbReference type="RuleBase" id="RU003357"/>
    </source>
</evidence>
<feature type="chain" id="PRO_5046115063" evidence="17">
    <location>
        <begin position="34"/>
        <end position="779"/>
    </location>
</feature>
<keyword evidence="13 14" id="KW-0998">Cell outer membrane</keyword>
<feature type="region of interest" description="Disordered" evidence="16">
    <location>
        <begin position="38"/>
        <end position="82"/>
    </location>
</feature>
<evidence type="ECO:0000256" key="11">
    <source>
        <dbReference type="ARBA" id="ARBA00023136"/>
    </source>
</evidence>
<keyword evidence="4 14" id="KW-1134">Transmembrane beta strand</keyword>
<feature type="domain" description="TonB-dependent receptor plug" evidence="19">
    <location>
        <begin position="106"/>
        <end position="212"/>
    </location>
</feature>
<comment type="subcellular location">
    <subcellularLocation>
        <location evidence="1 14">Cell outer membrane</location>
        <topology evidence="1 14">Multi-pass membrane protein</topology>
    </subcellularLocation>
</comment>
<keyword evidence="6 14" id="KW-0812">Transmembrane</keyword>
<dbReference type="PANTHER" id="PTHR32552">
    <property type="entry name" value="FERRICHROME IRON RECEPTOR-RELATED"/>
    <property type="match status" value="1"/>
</dbReference>
<feature type="signal peptide" evidence="17">
    <location>
        <begin position="1"/>
        <end position="33"/>
    </location>
</feature>
<keyword evidence="11 14" id="KW-0472">Membrane</keyword>
<dbReference type="Gene3D" id="2.170.130.10">
    <property type="entry name" value="TonB-dependent receptor, plug domain"/>
    <property type="match status" value="1"/>
</dbReference>
<accession>A0ABT5J7X1</accession>
<dbReference type="EMBL" id="JAQQLI010000010">
    <property type="protein sequence ID" value="MDC7785729.1"/>
    <property type="molecule type" value="Genomic_DNA"/>
</dbReference>
<keyword evidence="9" id="KW-0406">Ion transport</keyword>
<dbReference type="InterPro" id="IPR000531">
    <property type="entry name" value="Beta-barrel_TonB"/>
</dbReference>
<evidence type="ECO:0000256" key="9">
    <source>
        <dbReference type="ARBA" id="ARBA00023065"/>
    </source>
</evidence>
<dbReference type="Pfam" id="PF00593">
    <property type="entry name" value="TonB_dep_Rec_b-barrel"/>
    <property type="match status" value="1"/>
</dbReference>
<reference evidence="20" key="2">
    <citation type="submission" date="2023-02" db="EMBL/GenBank/DDBJ databases">
        <authorList>
            <person name="Rayyan A."/>
            <person name="Meyer T."/>
            <person name="Kyndt J.A."/>
        </authorList>
    </citation>
    <scope>NUCLEOTIDE SEQUENCE</scope>
    <source>
        <strain evidence="20">DSM 9987</strain>
    </source>
</reference>
<keyword evidence="12 20" id="KW-0675">Receptor</keyword>
<dbReference type="InterPro" id="IPR012910">
    <property type="entry name" value="Plug_dom"/>
</dbReference>
<dbReference type="NCBIfam" id="TIGR01783">
    <property type="entry name" value="TonB-siderophor"/>
    <property type="match status" value="1"/>
</dbReference>
<keyword evidence="8" id="KW-0408">Iron</keyword>
<evidence type="ECO:0000256" key="4">
    <source>
        <dbReference type="ARBA" id="ARBA00022452"/>
    </source>
</evidence>
<feature type="compositionally biased region" description="Gly residues" evidence="16">
    <location>
        <begin position="50"/>
        <end position="68"/>
    </location>
</feature>
<dbReference type="Proteomes" id="UP001165652">
    <property type="component" value="Unassembled WGS sequence"/>
</dbReference>
<feature type="domain" description="TonB-dependent receptor-like beta-barrel" evidence="18">
    <location>
        <begin position="286"/>
        <end position="743"/>
    </location>
</feature>
<keyword evidence="10 15" id="KW-0798">TonB box</keyword>
<sequence>MTCTTFTDRSARIVSLLLATTMLGGAVSTAVQAQEGTALPTIRVESDRQTGGGGDGEATAPGAGGEGGAVTPTRGVAATSSSAVGPVEGYVADRSMTGTKTNTPIVETSQSVSVVTRDQMEDQGAESVSQALRYTPGVLPDLRPASRFDIVPVRGYSNGGSVAQSFVGFQDGLRLLRGISYAIPTVDPYALERIEVLRGPSSIVYGQTNLGGMINLVTKRPLDKPFHEVEITGGNWERLQGAFDFSGPIDKDGHWLYRLTGLARNSGTQVDYTEDDRYMLAPALTWKPSTDTTWTLLANYTYDPNSFYSVFLPKNGTLYASSRGQIPSTFNVSDPGYEVFERKQASVTSLFEHRFDDTWTVRQNTRYMHLDTHFRGLSPSGLSGTTISRNKSNVKDELDSVATDNQVQSQFATGAFQHTVLAGLDYQYADSRRLLGSAAATTIDYTNPIYWQNIPVAPYLTDSSQTTDQLGFYAQDQIRLGNMIGMFGIRRDRASFDYRQVTIATGKVAYDLSQTDEATSWRAGLLYHFENGLAPYISYSTSFEPVTGTTLDYYGRPFKPTTGKQAEAGIKYQPPGWDLLFTVAAYELTQYNVQTTDPDSTHVGLQCGGVSTRCSVQTGAVLSRGLELEAKGKLTRNIEFVGAFTWQDMEVTQTNDSTALGKRPIMVPEYYGSLWGKYTFYEGPLAGFGIGAGVRHVASTYANTTNTIEVPAFTLMDAGIHYDFEYIEPKLKGLRLSLNATNLFDKEYVASCGTGTGNIDVGCFWGTRRTILATARYRW</sequence>
<dbReference type="Pfam" id="PF07715">
    <property type="entry name" value="Plug"/>
    <property type="match status" value="1"/>
</dbReference>
<dbReference type="InterPro" id="IPR036942">
    <property type="entry name" value="Beta-barrel_TonB_sf"/>
</dbReference>
<dbReference type="InterPro" id="IPR010105">
    <property type="entry name" value="TonB_sidphr_rcpt"/>
</dbReference>
<keyword evidence="3 14" id="KW-0813">Transport</keyword>
<evidence type="ECO:0000256" key="2">
    <source>
        <dbReference type="ARBA" id="ARBA00009810"/>
    </source>
</evidence>
<evidence type="ECO:0000256" key="12">
    <source>
        <dbReference type="ARBA" id="ARBA00023170"/>
    </source>
</evidence>
<evidence type="ECO:0000313" key="20">
    <source>
        <dbReference type="EMBL" id="MDC7785729.1"/>
    </source>
</evidence>
<name>A0ABT5J7X1_RHOTP</name>
<comment type="caution">
    <text evidence="20">The sequence shown here is derived from an EMBL/GenBank/DDBJ whole genome shotgun (WGS) entry which is preliminary data.</text>
</comment>
<dbReference type="SUPFAM" id="SSF56935">
    <property type="entry name" value="Porins"/>
    <property type="match status" value="1"/>
</dbReference>